<reference evidence="2" key="1">
    <citation type="journal article" date="2023" name="IScience">
        <title>Live-bearing cockroach genome reveals convergent evolutionary mechanisms linked to viviparity in insects and beyond.</title>
        <authorList>
            <person name="Fouks B."/>
            <person name="Harrison M.C."/>
            <person name="Mikhailova A.A."/>
            <person name="Marchal E."/>
            <person name="English S."/>
            <person name="Carruthers M."/>
            <person name="Jennings E.C."/>
            <person name="Chiamaka E.L."/>
            <person name="Frigard R.A."/>
            <person name="Pippel M."/>
            <person name="Attardo G.M."/>
            <person name="Benoit J.B."/>
            <person name="Bornberg-Bauer E."/>
            <person name="Tobe S.S."/>
        </authorList>
    </citation>
    <scope>NUCLEOTIDE SEQUENCE</scope>
    <source>
        <strain evidence="2">Stay&amp;Tobe</strain>
    </source>
</reference>
<name>A0AAD7ZFY6_DIPPU</name>
<feature type="compositionally biased region" description="Polar residues" evidence="1">
    <location>
        <begin position="380"/>
        <end position="399"/>
    </location>
</feature>
<evidence type="ECO:0000256" key="1">
    <source>
        <dbReference type="SAM" id="MobiDB-lite"/>
    </source>
</evidence>
<feature type="compositionally biased region" description="Basic and acidic residues" evidence="1">
    <location>
        <begin position="345"/>
        <end position="354"/>
    </location>
</feature>
<comment type="caution">
    <text evidence="2">The sequence shown here is derived from an EMBL/GenBank/DDBJ whole genome shotgun (WGS) entry which is preliminary data.</text>
</comment>
<sequence length="419" mass="46554">MTYECYLVQPRPDSRNGMTTPSENITQLLISNRIVNEVKNCNITIPSNILELCSSPFHPMDLHAYFNYNLAICTTLYDALERLCNVKKIQGLKLEDSALVEKNASGFCRKMGSAFNNFLSDSKDTERKKWISELKDRMNDDKKCKEGCIHTEGEVNPLCSTLLQINYHVTNVSEKHNTAASGAETTKINEKPSIETVSIDHKEPSDFQLENALKEQLENTSPNVQQEKKIHMSSTQEGESLVSHKASIKTESTVSTVPKTQNNVPNGMNQNTDNFEKDEGVIQQPTLNVPKNIGESDKKQPPSSNPADTNEEPAVNTLPADTEGNEEKNKALPIAKENIVNTDKPSTKSEDNTKETNMNKPPTDAEENDEVLGRKPISEITKQSNLDDTPTIGTNSYTKKISPKTEDVNEPAQAQSPDT</sequence>
<dbReference type="Proteomes" id="UP001233999">
    <property type="component" value="Unassembled WGS sequence"/>
</dbReference>
<dbReference type="EMBL" id="JASPKZ010008365">
    <property type="protein sequence ID" value="KAJ9579979.1"/>
    <property type="molecule type" value="Genomic_DNA"/>
</dbReference>
<dbReference type="AlphaFoldDB" id="A0AAD7ZFY6"/>
<accession>A0AAD7ZFY6</accession>
<evidence type="ECO:0000313" key="3">
    <source>
        <dbReference type="Proteomes" id="UP001233999"/>
    </source>
</evidence>
<feature type="region of interest" description="Disordered" evidence="1">
    <location>
        <begin position="288"/>
        <end position="419"/>
    </location>
</feature>
<organism evidence="2 3">
    <name type="scientific">Diploptera punctata</name>
    <name type="common">Pacific beetle cockroach</name>
    <dbReference type="NCBI Taxonomy" id="6984"/>
    <lineage>
        <taxon>Eukaryota</taxon>
        <taxon>Metazoa</taxon>
        <taxon>Ecdysozoa</taxon>
        <taxon>Arthropoda</taxon>
        <taxon>Hexapoda</taxon>
        <taxon>Insecta</taxon>
        <taxon>Pterygota</taxon>
        <taxon>Neoptera</taxon>
        <taxon>Polyneoptera</taxon>
        <taxon>Dictyoptera</taxon>
        <taxon>Blattodea</taxon>
        <taxon>Blaberoidea</taxon>
        <taxon>Blaberidae</taxon>
        <taxon>Diplopterinae</taxon>
        <taxon>Diploptera</taxon>
    </lineage>
</organism>
<keyword evidence="3" id="KW-1185">Reference proteome</keyword>
<protein>
    <submittedName>
        <fullName evidence="2">Uncharacterized protein</fullName>
    </submittedName>
</protein>
<feature type="region of interest" description="Disordered" evidence="1">
    <location>
        <begin position="233"/>
        <end position="274"/>
    </location>
</feature>
<evidence type="ECO:0000313" key="2">
    <source>
        <dbReference type="EMBL" id="KAJ9579979.1"/>
    </source>
</evidence>
<feature type="compositionally biased region" description="Polar residues" evidence="1">
    <location>
        <begin position="249"/>
        <end position="273"/>
    </location>
</feature>
<reference evidence="2" key="2">
    <citation type="submission" date="2023-05" db="EMBL/GenBank/DDBJ databases">
        <authorList>
            <person name="Fouks B."/>
        </authorList>
    </citation>
    <scope>NUCLEOTIDE SEQUENCE</scope>
    <source>
        <strain evidence="2">Stay&amp;Tobe</strain>
        <tissue evidence="2">Testes</tissue>
    </source>
</reference>
<proteinExistence type="predicted"/>
<gene>
    <name evidence="2" type="ORF">L9F63_004362</name>
</gene>
<feature type="non-terminal residue" evidence="2">
    <location>
        <position position="419"/>
    </location>
</feature>